<dbReference type="NCBIfam" id="TIGR00481">
    <property type="entry name" value="YbhB/YbcL family Raf kinase inhibitor-like protein"/>
    <property type="match status" value="1"/>
</dbReference>
<sequence length="174" mass="19026">MGLRLASEYKSWQKNLTLGAYIRAYNLILQSPAFEDGKEIPKKYGYKNGNASPPLKIRDVPEGTKSLVLIMDDPDAMGAVGKLWVHWIVWNIDPNTADISESTVPSGAVLGMTDFGQIGYGGPAPPDKRHTYIFKLYALNSKLSLPSGATKKQVEEAMQNHIIAQTSLCGTFAP</sequence>
<gene>
    <name evidence="1" type="ORF">NUZ5A_20485</name>
</gene>
<name>A0A812F1T7_9ARCH</name>
<organism evidence="1 2">
    <name type="scientific">Candidatus Nitrosotenuis uzonensis</name>
    <dbReference type="NCBI Taxonomy" id="1407055"/>
    <lineage>
        <taxon>Archaea</taxon>
        <taxon>Nitrososphaerota</taxon>
        <taxon>Candidatus Nitrosotenuis</taxon>
    </lineage>
</organism>
<dbReference type="Gene3D" id="3.90.280.10">
    <property type="entry name" value="PEBP-like"/>
    <property type="match status" value="1"/>
</dbReference>
<dbReference type="Proteomes" id="UP000655759">
    <property type="component" value="Unassembled WGS sequence"/>
</dbReference>
<dbReference type="InterPro" id="IPR005247">
    <property type="entry name" value="YbhB_YbcL/LppC-like"/>
</dbReference>
<dbReference type="SUPFAM" id="SSF49777">
    <property type="entry name" value="PEBP-like"/>
    <property type="match status" value="1"/>
</dbReference>
<dbReference type="CDD" id="cd00865">
    <property type="entry name" value="PEBP_bact_arch"/>
    <property type="match status" value="1"/>
</dbReference>
<accession>A0A812F1T7</accession>
<evidence type="ECO:0000313" key="2">
    <source>
        <dbReference type="Proteomes" id="UP000655759"/>
    </source>
</evidence>
<reference evidence="1" key="1">
    <citation type="submission" date="2021-02" db="EMBL/GenBank/DDBJ databases">
        <authorList>
            <person name="Han P."/>
        </authorList>
    </citation>
    <scope>NUCLEOTIDE SEQUENCE</scope>
    <source>
        <strain evidence="1">Candidatus Nitrosotenuis uzonensis 5A</strain>
    </source>
</reference>
<evidence type="ECO:0008006" key="3">
    <source>
        <dbReference type="Google" id="ProtNLM"/>
    </source>
</evidence>
<dbReference type="InterPro" id="IPR036610">
    <property type="entry name" value="PEBP-like_sf"/>
</dbReference>
<protein>
    <recommendedName>
        <fullName evidence="3">PEBP family protein</fullName>
    </recommendedName>
</protein>
<dbReference type="AlphaFoldDB" id="A0A812F1T7"/>
<dbReference type="PANTHER" id="PTHR30289">
    <property type="entry name" value="UNCHARACTERIZED PROTEIN YBCL-RELATED"/>
    <property type="match status" value="1"/>
</dbReference>
<evidence type="ECO:0000313" key="1">
    <source>
        <dbReference type="EMBL" id="CAE6488639.1"/>
    </source>
</evidence>
<dbReference type="EMBL" id="CAJNAQ010000002">
    <property type="protein sequence ID" value="CAE6488639.1"/>
    <property type="molecule type" value="Genomic_DNA"/>
</dbReference>
<dbReference type="InterPro" id="IPR008914">
    <property type="entry name" value="PEBP"/>
</dbReference>
<comment type="caution">
    <text evidence="1">The sequence shown here is derived from an EMBL/GenBank/DDBJ whole genome shotgun (WGS) entry which is preliminary data.</text>
</comment>
<dbReference type="PANTHER" id="PTHR30289:SF1">
    <property type="entry name" value="PEBP (PHOSPHATIDYLETHANOLAMINE-BINDING PROTEIN) FAMILY PROTEIN"/>
    <property type="match status" value="1"/>
</dbReference>
<dbReference type="Pfam" id="PF01161">
    <property type="entry name" value="PBP"/>
    <property type="match status" value="1"/>
</dbReference>
<proteinExistence type="predicted"/>